<organism evidence="2 3">
    <name type="scientific">Burkholderia multivorans</name>
    <dbReference type="NCBI Taxonomy" id="87883"/>
    <lineage>
        <taxon>Bacteria</taxon>
        <taxon>Pseudomonadati</taxon>
        <taxon>Pseudomonadota</taxon>
        <taxon>Betaproteobacteria</taxon>
        <taxon>Burkholderiales</taxon>
        <taxon>Burkholderiaceae</taxon>
        <taxon>Burkholderia</taxon>
        <taxon>Burkholderia cepacia complex</taxon>
    </lineage>
</organism>
<accession>A0ABD7LFK8</accession>
<dbReference type="EMBL" id="FKJW01000003">
    <property type="protein sequence ID" value="SAK14340.1"/>
    <property type="molecule type" value="Genomic_DNA"/>
</dbReference>
<evidence type="ECO:0000313" key="3">
    <source>
        <dbReference type="Proteomes" id="UP000196218"/>
    </source>
</evidence>
<name>A0ABD7LFK8_9BURK</name>
<reference evidence="2 3" key="1">
    <citation type="submission" date="2016-04" db="EMBL/GenBank/DDBJ databases">
        <authorList>
            <person name="Peeters C."/>
        </authorList>
    </citation>
    <scope>NUCLEOTIDE SEQUENCE [LARGE SCALE GENOMIC DNA]</scope>
    <source>
        <strain evidence="2">LMG 29311</strain>
    </source>
</reference>
<gene>
    <name evidence="2" type="ORF">UA18_00984</name>
</gene>
<proteinExistence type="predicted"/>
<dbReference type="Proteomes" id="UP000196218">
    <property type="component" value="Unassembled WGS sequence"/>
</dbReference>
<feature type="region of interest" description="Disordered" evidence="1">
    <location>
        <begin position="62"/>
        <end position="88"/>
    </location>
</feature>
<sequence>MSDRSLRLEVVLKALDQASRPIREITGRNRTLVKDLRDTRARLKELGDTQKRIGEFRELRRGMQDTEAKARGRAGGARAPARAAVESR</sequence>
<evidence type="ECO:0000313" key="2">
    <source>
        <dbReference type="EMBL" id="SAK14340.1"/>
    </source>
</evidence>
<dbReference type="AlphaFoldDB" id="A0ABD7LFK8"/>
<evidence type="ECO:0000256" key="1">
    <source>
        <dbReference type="SAM" id="MobiDB-lite"/>
    </source>
</evidence>
<protein>
    <submittedName>
        <fullName evidence="2">Gp17</fullName>
    </submittedName>
</protein>
<comment type="caution">
    <text evidence="2">The sequence shown here is derived from an EMBL/GenBank/DDBJ whole genome shotgun (WGS) entry which is preliminary data.</text>
</comment>
<feature type="compositionally biased region" description="Low complexity" evidence="1">
    <location>
        <begin position="76"/>
        <end position="88"/>
    </location>
</feature>
<dbReference type="RefSeq" id="WP_249277007.1">
    <property type="nucleotide sequence ID" value="NZ_FKJW01000003.1"/>
</dbReference>